<dbReference type="NCBIfam" id="NF002377">
    <property type="entry name" value="PRK01371.1-4"/>
    <property type="match status" value="1"/>
</dbReference>
<keyword evidence="9" id="KW-1185">Reference proteome</keyword>
<keyword evidence="6" id="KW-0811">Translocation</keyword>
<organism evidence="8 9">
    <name type="scientific">Tessaracoccus antarcticus</name>
    <dbReference type="NCBI Taxonomy" id="2479848"/>
    <lineage>
        <taxon>Bacteria</taxon>
        <taxon>Bacillati</taxon>
        <taxon>Actinomycetota</taxon>
        <taxon>Actinomycetes</taxon>
        <taxon>Propionibacteriales</taxon>
        <taxon>Propionibacteriaceae</taxon>
        <taxon>Tessaracoccus</taxon>
    </lineage>
</organism>
<gene>
    <name evidence="8" type="ORF">EAX62_14705</name>
</gene>
<evidence type="ECO:0000313" key="8">
    <source>
        <dbReference type="EMBL" id="RMB58435.1"/>
    </source>
</evidence>
<keyword evidence="7" id="KW-0472">Membrane</keyword>
<dbReference type="GO" id="GO:0015031">
    <property type="term" value="P:protein transport"/>
    <property type="evidence" value="ECO:0007669"/>
    <property type="project" value="UniProtKB-KW"/>
</dbReference>
<dbReference type="RefSeq" id="WP_121902472.1">
    <property type="nucleotide sequence ID" value="NZ_REFW01000004.1"/>
</dbReference>
<evidence type="ECO:0000313" key="9">
    <source>
        <dbReference type="Proteomes" id="UP000275256"/>
    </source>
</evidence>
<keyword evidence="3" id="KW-0812">Transmembrane</keyword>
<dbReference type="Gene3D" id="1.20.5.3310">
    <property type="match status" value="1"/>
</dbReference>
<evidence type="ECO:0000256" key="3">
    <source>
        <dbReference type="ARBA" id="ARBA00022692"/>
    </source>
</evidence>
<keyword evidence="4" id="KW-0653">Protein transport</keyword>
<sequence>MFGIDAIELILLIVLGVLLFGPEKLPEFSRKAARVVVAVRDIANNAQTQLRQELGPEYADLDIKDLNPKAFISKHMSAEVALIEETKRELRGARDTVKEAQASIKDAATLARSETKGIESAVKGKVSTPDVPIELPFDLEAT</sequence>
<evidence type="ECO:0000256" key="6">
    <source>
        <dbReference type="ARBA" id="ARBA00023010"/>
    </source>
</evidence>
<keyword evidence="2" id="KW-0813">Transport</keyword>
<evidence type="ECO:0000256" key="2">
    <source>
        <dbReference type="ARBA" id="ARBA00022448"/>
    </source>
</evidence>
<dbReference type="PRINTS" id="PR01506">
    <property type="entry name" value="TATBPROTEIN"/>
</dbReference>
<dbReference type="GO" id="GO:0016020">
    <property type="term" value="C:membrane"/>
    <property type="evidence" value="ECO:0007669"/>
    <property type="project" value="UniProtKB-ARBA"/>
</dbReference>
<proteinExistence type="predicted"/>
<dbReference type="AlphaFoldDB" id="A0A3M0G106"/>
<evidence type="ECO:0000256" key="1">
    <source>
        <dbReference type="ARBA" id="ARBA00004167"/>
    </source>
</evidence>
<dbReference type="OrthoDB" id="3267321at2"/>
<dbReference type="Proteomes" id="UP000275256">
    <property type="component" value="Unassembled WGS sequence"/>
</dbReference>
<accession>A0A3M0G106</accession>
<name>A0A3M0G106_9ACTN</name>
<comment type="caution">
    <text evidence="8">The sequence shown here is derived from an EMBL/GenBank/DDBJ whole genome shotgun (WGS) entry which is preliminary data.</text>
</comment>
<dbReference type="Pfam" id="PF02416">
    <property type="entry name" value="TatA_B_E"/>
    <property type="match status" value="1"/>
</dbReference>
<evidence type="ECO:0000256" key="7">
    <source>
        <dbReference type="ARBA" id="ARBA00023136"/>
    </source>
</evidence>
<dbReference type="InterPro" id="IPR003369">
    <property type="entry name" value="TatA/B/E"/>
</dbReference>
<evidence type="ECO:0000256" key="5">
    <source>
        <dbReference type="ARBA" id="ARBA00022989"/>
    </source>
</evidence>
<dbReference type="EMBL" id="REFW01000004">
    <property type="protein sequence ID" value="RMB58435.1"/>
    <property type="molecule type" value="Genomic_DNA"/>
</dbReference>
<protein>
    <submittedName>
        <fullName evidence="8">Sec-independent protein translocase subunit TatB</fullName>
    </submittedName>
</protein>
<reference evidence="8 9" key="1">
    <citation type="submission" date="2018-10" db="EMBL/GenBank/DDBJ databases">
        <title>Tessaracoccus antarcticuss sp. nov., isolated from sediment.</title>
        <authorList>
            <person name="Zhou L.Y."/>
            <person name="Du Z.J."/>
        </authorList>
    </citation>
    <scope>NUCLEOTIDE SEQUENCE [LARGE SCALE GENOMIC DNA]</scope>
    <source>
        <strain evidence="8 9">JDX10</strain>
    </source>
</reference>
<evidence type="ECO:0000256" key="4">
    <source>
        <dbReference type="ARBA" id="ARBA00022927"/>
    </source>
</evidence>
<keyword evidence="5" id="KW-1133">Transmembrane helix</keyword>
<comment type="subcellular location">
    <subcellularLocation>
        <location evidence="1">Membrane</location>
        <topology evidence="1">Single-pass membrane protein</topology>
    </subcellularLocation>
</comment>